<evidence type="ECO:0000313" key="2">
    <source>
        <dbReference type="Proteomes" id="UP000663508"/>
    </source>
</evidence>
<dbReference type="RefSeq" id="WP_207178783.1">
    <property type="nucleotide sequence ID" value="NZ_AP024145.1"/>
</dbReference>
<evidence type="ECO:0000313" key="1">
    <source>
        <dbReference type="EMBL" id="BCM85846.1"/>
    </source>
</evidence>
<protein>
    <submittedName>
        <fullName evidence="1">Uncharacterized protein</fullName>
    </submittedName>
</protein>
<name>A0A8H9C8L1_9HYPH</name>
<sequence>MIDAALIDLTHHLSRQPPAIVSPSLALRGAVTARASERLVRDAERWNADWARDAETQVDALRARLETEPVATRELHQLDRLIDLLAEQTDAQAATFRNLEKRTRRFLKRVKAVAPNDAVRLAAERDRLFAAYARSCLIRFELVLALRALRASHDPAARSGPVFTNSAVLEDYLRAPAA</sequence>
<organism evidence="1 2">
    <name type="scientific">Methylobacterium indicum</name>
    <dbReference type="NCBI Taxonomy" id="1775910"/>
    <lineage>
        <taxon>Bacteria</taxon>
        <taxon>Pseudomonadati</taxon>
        <taxon>Pseudomonadota</taxon>
        <taxon>Alphaproteobacteria</taxon>
        <taxon>Hyphomicrobiales</taxon>
        <taxon>Methylobacteriaceae</taxon>
        <taxon>Methylobacterium</taxon>
    </lineage>
</organism>
<proteinExistence type="predicted"/>
<dbReference type="KEGG" id="mind:mvi_43070"/>
<accession>A0A8H9C8L1</accession>
<reference evidence="1" key="1">
    <citation type="submission" date="2020-11" db="EMBL/GenBank/DDBJ databases">
        <title>Complete genome sequence of a novel pathogenic Methylobacterium strain isolated from rice in Vietnam.</title>
        <authorList>
            <person name="Lai K."/>
            <person name="Okazaki S."/>
            <person name="Higashi K."/>
            <person name="Mori H."/>
            <person name="Toyoda A."/>
            <person name="Kurokawa K."/>
        </authorList>
    </citation>
    <scope>NUCLEOTIDE SEQUENCE</scope>
    <source>
        <strain evidence="1">VL1</strain>
    </source>
</reference>
<dbReference type="EMBL" id="AP024145">
    <property type="protein sequence ID" value="BCM85846.1"/>
    <property type="molecule type" value="Genomic_DNA"/>
</dbReference>
<dbReference type="AlphaFoldDB" id="A0A8H9C8L1"/>
<gene>
    <name evidence="1" type="ORF">mvi_43070</name>
</gene>
<dbReference type="Proteomes" id="UP000663508">
    <property type="component" value="Chromosome"/>
</dbReference>